<accession>R4KBX0</accession>
<dbReference type="KEGG" id="cpas:Clopa_3190"/>
<feature type="transmembrane region" description="Helical" evidence="2">
    <location>
        <begin position="27"/>
        <end position="44"/>
    </location>
</feature>
<feature type="transmembrane region" description="Helical" evidence="2">
    <location>
        <begin position="171"/>
        <end position="190"/>
    </location>
</feature>
<keyword evidence="2" id="KW-1133">Transmembrane helix</keyword>
<gene>
    <name evidence="3" type="ORF">Clopa_3190</name>
</gene>
<dbReference type="Proteomes" id="UP000013523">
    <property type="component" value="Chromosome"/>
</dbReference>
<dbReference type="PANTHER" id="PTHR41771:SF1">
    <property type="entry name" value="MEMBRANE PROTEIN"/>
    <property type="match status" value="1"/>
</dbReference>
<feature type="transmembrane region" description="Helical" evidence="2">
    <location>
        <begin position="196"/>
        <end position="214"/>
    </location>
</feature>
<evidence type="ECO:0000256" key="1">
    <source>
        <dbReference type="SAM" id="MobiDB-lite"/>
    </source>
</evidence>
<sequence length="392" mass="42342">MNRELNNLIEFYKVLATVKAVFKNKKNIIIGIILILIAVCFFSYKNFVANEDDNQPVHGVVISENSNTSSSQQTQKNSKSMESSKVQVKITSGSHKGTVLSLDNLVNDKTFDETLAHKGSEVLVNIDENDNGSIKSAYIYEVVRYKYIYILLFVFVGLLAIIGGKKGIKSIAALLLTGVVILKILIPLIISGFNPIVVSIILCISVSILNLLIISGKNKKTLAAIIGTVGGVIIAAIIGISMSTILRLTGLTDDELQMLIYISQNTSFDFRGLLFSGILMGALGAVMDVSMSIASAVNEIKENNKEISTKELIKSGMNVGRDIMGTMANTLILAYVGGSMYILMLVSSYNLPMSRILDQDVIASEVLKSLAGSIGLIFTIPITAAASAWLFI</sequence>
<dbReference type="RefSeq" id="WP_015616292.1">
    <property type="nucleotide sequence ID" value="NC_021182.1"/>
</dbReference>
<evidence type="ECO:0000313" key="3">
    <source>
        <dbReference type="EMBL" id="AGK98004.1"/>
    </source>
</evidence>
<dbReference type="PATRIC" id="fig|86416.3.peg.3179"/>
<organism evidence="3 4">
    <name type="scientific">Clostridium pasteurianum BC1</name>
    <dbReference type="NCBI Taxonomy" id="86416"/>
    <lineage>
        <taxon>Bacteria</taxon>
        <taxon>Bacillati</taxon>
        <taxon>Bacillota</taxon>
        <taxon>Clostridia</taxon>
        <taxon>Eubacteriales</taxon>
        <taxon>Clostridiaceae</taxon>
        <taxon>Clostridium</taxon>
    </lineage>
</organism>
<dbReference type="HOGENOM" id="CLU_028166_4_0_9"/>
<protein>
    <submittedName>
        <fullName evidence="3">Putative multitransmembrane protein</fullName>
    </submittedName>
</protein>
<dbReference type="InterPro" id="IPR012507">
    <property type="entry name" value="YibE_F"/>
</dbReference>
<dbReference type="Pfam" id="PF07907">
    <property type="entry name" value="YibE_F"/>
    <property type="match status" value="1"/>
</dbReference>
<keyword evidence="2" id="KW-0812">Transmembrane</keyword>
<feature type="transmembrane region" description="Helical" evidence="2">
    <location>
        <begin position="331"/>
        <end position="350"/>
    </location>
</feature>
<dbReference type="PANTHER" id="PTHR41771">
    <property type="entry name" value="MEMBRANE PROTEIN-RELATED"/>
    <property type="match status" value="1"/>
</dbReference>
<dbReference type="eggNOG" id="COG5438">
    <property type="taxonomic scope" value="Bacteria"/>
</dbReference>
<proteinExistence type="predicted"/>
<reference evidence="3 4" key="1">
    <citation type="submission" date="2012-01" db="EMBL/GenBank/DDBJ databases">
        <title>Complete sequence of chromosome of Clostridium pasteurianum BC1.</title>
        <authorList>
            <consortium name="US DOE Joint Genome Institute"/>
            <person name="Lucas S."/>
            <person name="Han J."/>
            <person name="Lapidus A."/>
            <person name="Cheng J.-F."/>
            <person name="Goodwin L."/>
            <person name="Pitluck S."/>
            <person name="Peters L."/>
            <person name="Mikhailova N."/>
            <person name="Teshima H."/>
            <person name="Detter J.C."/>
            <person name="Han C."/>
            <person name="Tapia R."/>
            <person name="Land M."/>
            <person name="Hauser L."/>
            <person name="Kyrpides N."/>
            <person name="Ivanova N."/>
            <person name="Pagani I."/>
            <person name="Dunn J."/>
            <person name="Taghavi S."/>
            <person name="Francis A."/>
            <person name="van der Lelie D."/>
            <person name="Woyke T."/>
        </authorList>
    </citation>
    <scope>NUCLEOTIDE SEQUENCE [LARGE SCALE GENOMIC DNA]</scope>
    <source>
        <strain evidence="3 4">BC1</strain>
    </source>
</reference>
<feature type="region of interest" description="Disordered" evidence="1">
    <location>
        <begin position="61"/>
        <end position="83"/>
    </location>
</feature>
<dbReference type="AlphaFoldDB" id="R4KBX0"/>
<dbReference type="EMBL" id="CP003261">
    <property type="protein sequence ID" value="AGK98004.1"/>
    <property type="molecule type" value="Genomic_DNA"/>
</dbReference>
<feature type="transmembrane region" description="Helical" evidence="2">
    <location>
        <begin position="147"/>
        <end position="164"/>
    </location>
</feature>
<feature type="transmembrane region" description="Helical" evidence="2">
    <location>
        <begin position="221"/>
        <end position="246"/>
    </location>
</feature>
<feature type="compositionally biased region" description="Low complexity" evidence="1">
    <location>
        <begin position="65"/>
        <end position="80"/>
    </location>
</feature>
<evidence type="ECO:0000256" key="2">
    <source>
        <dbReference type="SAM" id="Phobius"/>
    </source>
</evidence>
<feature type="transmembrane region" description="Helical" evidence="2">
    <location>
        <begin position="273"/>
        <end position="297"/>
    </location>
</feature>
<evidence type="ECO:0000313" key="4">
    <source>
        <dbReference type="Proteomes" id="UP000013523"/>
    </source>
</evidence>
<name>R4KBX0_CLOPA</name>
<keyword evidence="4" id="KW-1185">Reference proteome</keyword>
<keyword evidence="2" id="KW-0472">Membrane</keyword>
<dbReference type="STRING" id="86416.Clopa_3190"/>
<feature type="transmembrane region" description="Helical" evidence="2">
    <location>
        <begin position="370"/>
        <end position="391"/>
    </location>
</feature>